<proteinExistence type="predicted"/>
<sequence>MSGYEWTEQIDALTVTLLRGADLQQVGDVLEFDWESERLVTFDQAFDDLDGDGWDWPVQVEELEGWLVVAEPNGWFLSDEQKLAALSREGVAVSVFFNVNAKFRFIVARQGVVVRSFDPVVPTYEPAGDPLPEEGGLGFGVDEDTTANSFVLLERLTGVRLDESWLTEQPRRTWSAPHPLPPGVERRPEEEQRSRGGVLRRVFRRFR</sequence>
<reference evidence="3" key="1">
    <citation type="submission" date="2016-10" db="EMBL/GenBank/DDBJ databases">
        <authorList>
            <person name="Varghese N."/>
            <person name="Submissions S."/>
        </authorList>
    </citation>
    <scope>NUCLEOTIDE SEQUENCE [LARGE SCALE GENOMIC DNA]</scope>
    <source>
        <strain evidence="3">DSM 44268</strain>
    </source>
</reference>
<dbReference type="Proteomes" id="UP000199406">
    <property type="component" value="Unassembled WGS sequence"/>
</dbReference>
<accession>A0A1G7IZD9</accession>
<dbReference type="Pfam" id="PF20062">
    <property type="entry name" value="DUF6461"/>
    <property type="match status" value="1"/>
</dbReference>
<dbReference type="AlphaFoldDB" id="A0A1G7IZD9"/>
<evidence type="ECO:0000256" key="1">
    <source>
        <dbReference type="SAM" id="MobiDB-lite"/>
    </source>
</evidence>
<evidence type="ECO:0000313" key="3">
    <source>
        <dbReference type="Proteomes" id="UP000199406"/>
    </source>
</evidence>
<dbReference type="InterPro" id="IPR045592">
    <property type="entry name" value="DUF6461"/>
</dbReference>
<protein>
    <submittedName>
        <fullName evidence="2">Uncharacterized protein</fullName>
    </submittedName>
</protein>
<dbReference type="OrthoDB" id="4460129at2"/>
<organism evidence="2 3">
    <name type="scientific">Blastococcus aurantiacus</name>
    <dbReference type="NCBI Taxonomy" id="1550231"/>
    <lineage>
        <taxon>Bacteria</taxon>
        <taxon>Bacillati</taxon>
        <taxon>Actinomycetota</taxon>
        <taxon>Actinomycetes</taxon>
        <taxon>Geodermatophilales</taxon>
        <taxon>Geodermatophilaceae</taxon>
        <taxon>Blastococcus</taxon>
    </lineage>
</organism>
<feature type="region of interest" description="Disordered" evidence="1">
    <location>
        <begin position="172"/>
        <end position="193"/>
    </location>
</feature>
<feature type="compositionally biased region" description="Basic and acidic residues" evidence="1">
    <location>
        <begin position="184"/>
        <end position="193"/>
    </location>
</feature>
<dbReference type="STRING" id="1550231.SAMN05660662_1222"/>
<evidence type="ECO:0000313" key="2">
    <source>
        <dbReference type="EMBL" id="SDF18102.1"/>
    </source>
</evidence>
<keyword evidence="3" id="KW-1185">Reference proteome</keyword>
<name>A0A1G7IZD9_9ACTN</name>
<gene>
    <name evidence="2" type="ORF">SAMN05660662_1222</name>
</gene>
<dbReference type="RefSeq" id="WP_091764341.1">
    <property type="nucleotide sequence ID" value="NZ_FNBT01000002.1"/>
</dbReference>
<dbReference type="EMBL" id="FNBT01000002">
    <property type="protein sequence ID" value="SDF18102.1"/>
    <property type="molecule type" value="Genomic_DNA"/>
</dbReference>